<dbReference type="SUPFAM" id="SSF56219">
    <property type="entry name" value="DNase I-like"/>
    <property type="match status" value="1"/>
</dbReference>
<feature type="domain" description="Endonuclease/exonuclease/phosphatase" evidence="2">
    <location>
        <begin position="106"/>
        <end position="300"/>
    </location>
</feature>
<dbReference type="InterPro" id="IPR036691">
    <property type="entry name" value="Endo/exonu/phosph_ase_sf"/>
</dbReference>
<evidence type="ECO:0000313" key="4">
    <source>
        <dbReference type="Proteomes" id="UP000295484"/>
    </source>
</evidence>
<dbReference type="RefSeq" id="WP_134079255.1">
    <property type="nucleotide sequence ID" value="NZ_SOEB01000027.1"/>
</dbReference>
<protein>
    <submittedName>
        <fullName evidence="3">Endonuclease/exonuclease/phosphatase (EEP) superfamily protein YafD</fullName>
    </submittedName>
</protein>
<gene>
    <name evidence="3" type="ORF">EV657_12721</name>
</gene>
<keyword evidence="3" id="KW-0255">Endonuclease</keyword>
<dbReference type="Pfam" id="PF03372">
    <property type="entry name" value="Exo_endo_phos"/>
    <property type="match status" value="1"/>
</dbReference>
<feature type="transmembrane region" description="Helical" evidence="1">
    <location>
        <begin position="44"/>
        <end position="64"/>
    </location>
</feature>
<dbReference type="Gene3D" id="3.60.10.10">
    <property type="entry name" value="Endonuclease/exonuclease/phosphatase"/>
    <property type="match status" value="1"/>
</dbReference>
<reference evidence="3 4" key="1">
    <citation type="submission" date="2019-03" db="EMBL/GenBank/DDBJ databases">
        <title>Genomic Encyclopedia of Type Strains, Phase IV (KMG-IV): sequencing the most valuable type-strain genomes for metagenomic binning, comparative biology and taxonomic classification.</title>
        <authorList>
            <person name="Goeker M."/>
        </authorList>
    </citation>
    <scope>NUCLEOTIDE SEQUENCE [LARGE SCALE GENOMIC DNA]</scope>
    <source>
        <strain evidence="3 4">JA181</strain>
    </source>
</reference>
<feature type="transmembrane region" description="Helical" evidence="1">
    <location>
        <begin position="71"/>
        <end position="87"/>
    </location>
</feature>
<name>A0A4R8FHY7_9RHOB</name>
<accession>A0A4R8FHY7</accession>
<sequence>MIWKPQAAGALAMAASLALLAGAGARFVPGGSAAGPLARILDSLAPWLLGGALGLSLGAAALGLRRLGPGLALAALAALAGLGALHLRQSLPALPDRAPDLRILFFNAYSGNRIPAETIIRAVIDTNPDIVLFAEAEAVAAGLTLLQKHYGFVSPCSPGACQIVLAARTRPRRFWAMALNPVWPGRYAVAEIETASGKRVFLAGLQLLKPWMSGLAETELGRLTAQLGWLPDPAVAIGDFNAAPWSRTLSQISAETGMATARLPVATWPVGAGRFGVPVDQVLVGGGARLVRLSPFGADLGSNHRGLIAEIALP</sequence>
<evidence type="ECO:0000256" key="1">
    <source>
        <dbReference type="SAM" id="Phobius"/>
    </source>
</evidence>
<keyword evidence="1" id="KW-1133">Transmembrane helix</keyword>
<proteinExistence type="predicted"/>
<keyword evidence="1" id="KW-0472">Membrane</keyword>
<evidence type="ECO:0000313" key="3">
    <source>
        <dbReference type="EMBL" id="TDX23265.1"/>
    </source>
</evidence>
<keyword evidence="1" id="KW-0812">Transmembrane</keyword>
<keyword evidence="3" id="KW-0269">Exonuclease</keyword>
<dbReference type="Proteomes" id="UP000295484">
    <property type="component" value="Unassembled WGS sequence"/>
</dbReference>
<keyword evidence="3" id="KW-0540">Nuclease</keyword>
<dbReference type="InterPro" id="IPR005135">
    <property type="entry name" value="Endo/exonuclease/phosphatase"/>
</dbReference>
<keyword evidence="3" id="KW-0378">Hydrolase</keyword>
<evidence type="ECO:0000259" key="2">
    <source>
        <dbReference type="Pfam" id="PF03372"/>
    </source>
</evidence>
<dbReference type="GO" id="GO:0004527">
    <property type="term" value="F:exonuclease activity"/>
    <property type="evidence" value="ECO:0007669"/>
    <property type="project" value="UniProtKB-KW"/>
</dbReference>
<organism evidence="3 4">
    <name type="scientific">Rhodovulum visakhapatnamense</name>
    <dbReference type="NCBI Taxonomy" id="364297"/>
    <lineage>
        <taxon>Bacteria</taxon>
        <taxon>Pseudomonadati</taxon>
        <taxon>Pseudomonadota</taxon>
        <taxon>Alphaproteobacteria</taxon>
        <taxon>Rhodobacterales</taxon>
        <taxon>Paracoccaceae</taxon>
        <taxon>Rhodovulum</taxon>
    </lineage>
</organism>
<comment type="caution">
    <text evidence="3">The sequence shown here is derived from an EMBL/GenBank/DDBJ whole genome shotgun (WGS) entry which is preliminary data.</text>
</comment>
<dbReference type="AlphaFoldDB" id="A0A4R8FHY7"/>
<dbReference type="GO" id="GO:0004519">
    <property type="term" value="F:endonuclease activity"/>
    <property type="evidence" value="ECO:0007669"/>
    <property type="project" value="UniProtKB-KW"/>
</dbReference>
<dbReference type="EMBL" id="SOEB01000027">
    <property type="protein sequence ID" value="TDX23265.1"/>
    <property type="molecule type" value="Genomic_DNA"/>
</dbReference>